<organism evidence="3 4">
    <name type="scientific">Pedobacter africanus</name>
    <dbReference type="NCBI Taxonomy" id="151894"/>
    <lineage>
        <taxon>Bacteria</taxon>
        <taxon>Pseudomonadati</taxon>
        <taxon>Bacteroidota</taxon>
        <taxon>Sphingobacteriia</taxon>
        <taxon>Sphingobacteriales</taxon>
        <taxon>Sphingobacteriaceae</taxon>
        <taxon>Pedobacter</taxon>
    </lineage>
</organism>
<evidence type="ECO:0000256" key="2">
    <source>
        <dbReference type="SAM" id="SignalP"/>
    </source>
</evidence>
<gene>
    <name evidence="3" type="ORF">SAMN04488524_3815</name>
</gene>
<evidence type="ECO:0008006" key="5">
    <source>
        <dbReference type="Google" id="ProtNLM"/>
    </source>
</evidence>
<keyword evidence="2" id="KW-0732">Signal</keyword>
<keyword evidence="4" id="KW-1185">Reference proteome</keyword>
<feature type="region of interest" description="Disordered" evidence="1">
    <location>
        <begin position="39"/>
        <end position="65"/>
    </location>
</feature>
<evidence type="ECO:0000313" key="3">
    <source>
        <dbReference type="EMBL" id="SMC96834.1"/>
    </source>
</evidence>
<proteinExistence type="predicted"/>
<name>A0A1W2DHH7_9SPHI</name>
<dbReference type="OrthoDB" id="773039at2"/>
<dbReference type="RefSeq" id="WP_144008996.1">
    <property type="nucleotide sequence ID" value="NZ_FWXT01000003.1"/>
</dbReference>
<feature type="compositionally biased region" description="Basic and acidic residues" evidence="1">
    <location>
        <begin position="46"/>
        <end position="55"/>
    </location>
</feature>
<protein>
    <recommendedName>
        <fullName evidence="5">Secreted protein</fullName>
    </recommendedName>
</protein>
<dbReference type="EMBL" id="FWXT01000003">
    <property type="protein sequence ID" value="SMC96834.1"/>
    <property type="molecule type" value="Genomic_DNA"/>
</dbReference>
<feature type="chain" id="PRO_5012687075" description="Secreted protein" evidence="2">
    <location>
        <begin position="25"/>
        <end position="102"/>
    </location>
</feature>
<sequence length="102" mass="11054">MFKKIAGLLILLSFLLIKGAPLFAAWQHTQNAVACCTDQTTDDTSDAEKENKQLETPDEDFGGQPVLEPASLTIAKKARHIIVPDVSAPYISLPYPPPNSCS</sequence>
<evidence type="ECO:0000313" key="4">
    <source>
        <dbReference type="Proteomes" id="UP000192756"/>
    </source>
</evidence>
<dbReference type="STRING" id="151894.SAMN04488524_3815"/>
<feature type="signal peptide" evidence="2">
    <location>
        <begin position="1"/>
        <end position="24"/>
    </location>
</feature>
<reference evidence="4" key="1">
    <citation type="submission" date="2017-04" db="EMBL/GenBank/DDBJ databases">
        <authorList>
            <person name="Varghese N."/>
            <person name="Submissions S."/>
        </authorList>
    </citation>
    <scope>NUCLEOTIDE SEQUENCE [LARGE SCALE GENOMIC DNA]</scope>
    <source>
        <strain evidence="4">DSM 12126</strain>
    </source>
</reference>
<dbReference type="Proteomes" id="UP000192756">
    <property type="component" value="Unassembled WGS sequence"/>
</dbReference>
<dbReference type="AlphaFoldDB" id="A0A1W2DHH7"/>
<accession>A0A1W2DHH7</accession>
<evidence type="ECO:0000256" key="1">
    <source>
        <dbReference type="SAM" id="MobiDB-lite"/>
    </source>
</evidence>